<feature type="region of interest" description="Disordered" evidence="1">
    <location>
        <begin position="173"/>
        <end position="206"/>
    </location>
</feature>
<feature type="compositionally biased region" description="Acidic residues" evidence="1">
    <location>
        <begin position="92"/>
        <end position="101"/>
    </location>
</feature>
<dbReference type="STRING" id="930991.A0A0D0DIX6"/>
<evidence type="ECO:0000313" key="3">
    <source>
        <dbReference type="Proteomes" id="UP000054538"/>
    </source>
</evidence>
<dbReference type="InterPro" id="IPR004242">
    <property type="entry name" value="Transposase_21"/>
</dbReference>
<dbReference type="Pfam" id="PF02992">
    <property type="entry name" value="Transposase_21"/>
    <property type="match status" value="1"/>
</dbReference>
<sequence>MTHFARPLSQCASVFSPPSSLWQVSNPSLSPYLRSSGMPKVTAYFCDCRKHDYLPTEVSRSTYQRHKNQRDEPTAVTRRLLRYLAEVPAENDLPEDVESPEQEQSTVDHEDSDQRLGWSEPGNRPELHQCSPRAPPSAQPPRTPNPRAARVEEVPDEEDPFRDLERWDQELPAENQPCTPVPQRPTAEEVPDDEGPRAPPPIDPDEEELLNSIYENVSLDDLHLSMAFITSLSSASLDGPHSGLDADTLERLRNPPTSQLSLEDDPDLKAAVKLYLKLSHAQVDYNSAREVIMERLGTTEFPSLHQAQQAVEHLSGVLSLMNDMCVNTCLAFTGPLAALKNCPQCGEARYQEDILQKSKGKKFVPHQQYPTIPLGPLFQAMSRDPKSADEMHHRERYTQKIFDKLRENDGFLKQYSDFLDGSDYLNAVQEGKIADSDIVVMFSINGAQLYQFKASDCWIAIWVIFDRSPETCYKKKYVLPGCIIPGPKKPKNLNSFLFPGFYHLAALQKEGLKIWDASRNTIYISHPFLALGTADGPGLAYLNGLVGHHGKNGCRLYCGLKGCHKEGIGIYYPALQKPDNYDVAGCDHPDVDPHSIQPVDSELYLQNLRYLLQSRSEAQYKQRRLETGISKPSLFLGFHPDHMFGVPVCFGSDIMHLVSLNIPDLFINLWHGTIECDANDDKRTWWWATLVGDTWKSLGRDVAETRSHLPGSYDRPPRNIAEKINSGYKAWEFWLFLYAIGPAVLYGRLPDQVWEHYCKLVQAVRIVSQHTITLDEVKLADRLFLEWGDEFERLYCERKTERIHFVRQSVHAPHHYSNEILTKGPLICSSQWTMEHTIGNLTEEIRQPSNPYANLGQRAVRRAQVNALKLMLPDLDRDDDGLPSTAKDVGGGYTLLKFQDRTARTTTVQEGWAIREYMERHHPNSELHHRFLPDGTIRVVRWARIRLPNGQIGRCQWKEEQREDARKARNVQLKLNGTRRLGEVRYFIECRFDESDSSEALAIISLYSLPHPDLLHRLSQTYISCVHQGDAGVVAVNIKSIEAVIAMIPEVRFGENRFYMAPRPGGAIAYLDGYIENEQEGSQDSNLNT</sequence>
<dbReference type="InParanoid" id="A0A0D0DIX6"/>
<keyword evidence="3" id="KW-1185">Reference proteome</keyword>
<dbReference type="PANTHER" id="PTHR46579">
    <property type="entry name" value="F5/8 TYPE C DOMAIN-CONTAINING PROTEIN-RELATED"/>
    <property type="match status" value="1"/>
</dbReference>
<name>A0A0D0DIX6_9AGAM</name>
<reference evidence="2 3" key="1">
    <citation type="submission" date="2014-04" db="EMBL/GenBank/DDBJ databases">
        <authorList>
            <consortium name="DOE Joint Genome Institute"/>
            <person name="Kuo A."/>
            <person name="Kohler A."/>
            <person name="Jargeat P."/>
            <person name="Nagy L.G."/>
            <person name="Floudas D."/>
            <person name="Copeland A."/>
            <person name="Barry K.W."/>
            <person name="Cichocki N."/>
            <person name="Veneault-Fourrey C."/>
            <person name="LaButti K."/>
            <person name="Lindquist E.A."/>
            <person name="Lipzen A."/>
            <person name="Lundell T."/>
            <person name="Morin E."/>
            <person name="Murat C."/>
            <person name="Sun H."/>
            <person name="Tunlid A."/>
            <person name="Henrissat B."/>
            <person name="Grigoriev I.V."/>
            <person name="Hibbett D.S."/>
            <person name="Martin F."/>
            <person name="Nordberg H.P."/>
            <person name="Cantor M.N."/>
            <person name="Hua S.X."/>
        </authorList>
    </citation>
    <scope>NUCLEOTIDE SEQUENCE [LARGE SCALE GENOMIC DNA]</scope>
    <source>
        <strain evidence="2 3">Ve08.2h10</strain>
    </source>
</reference>
<dbReference type="AlphaFoldDB" id="A0A0D0DIX6"/>
<feature type="region of interest" description="Disordered" evidence="1">
    <location>
        <begin position="87"/>
        <end position="161"/>
    </location>
</feature>
<gene>
    <name evidence="2" type="ORF">PAXRUDRAFT_14521</name>
</gene>
<evidence type="ECO:0000256" key="1">
    <source>
        <dbReference type="SAM" id="MobiDB-lite"/>
    </source>
</evidence>
<proteinExistence type="predicted"/>
<evidence type="ECO:0000313" key="2">
    <source>
        <dbReference type="EMBL" id="KIK85446.1"/>
    </source>
</evidence>
<protein>
    <submittedName>
        <fullName evidence="2">Uncharacterized protein</fullName>
    </submittedName>
</protein>
<dbReference type="EMBL" id="KN825566">
    <property type="protein sequence ID" value="KIK85446.1"/>
    <property type="molecule type" value="Genomic_DNA"/>
</dbReference>
<organism evidence="2 3">
    <name type="scientific">Paxillus rubicundulus Ve08.2h10</name>
    <dbReference type="NCBI Taxonomy" id="930991"/>
    <lineage>
        <taxon>Eukaryota</taxon>
        <taxon>Fungi</taxon>
        <taxon>Dikarya</taxon>
        <taxon>Basidiomycota</taxon>
        <taxon>Agaricomycotina</taxon>
        <taxon>Agaricomycetes</taxon>
        <taxon>Agaricomycetidae</taxon>
        <taxon>Boletales</taxon>
        <taxon>Paxilineae</taxon>
        <taxon>Paxillaceae</taxon>
        <taxon>Paxillus</taxon>
    </lineage>
</organism>
<dbReference type="HOGENOM" id="CLU_007337_0_1_1"/>
<feature type="compositionally biased region" description="Pro residues" evidence="1">
    <location>
        <begin position="133"/>
        <end position="144"/>
    </location>
</feature>
<dbReference type="OrthoDB" id="2669721at2759"/>
<reference evidence="3" key="2">
    <citation type="submission" date="2015-01" db="EMBL/GenBank/DDBJ databases">
        <title>Evolutionary Origins and Diversification of the Mycorrhizal Mutualists.</title>
        <authorList>
            <consortium name="DOE Joint Genome Institute"/>
            <consortium name="Mycorrhizal Genomics Consortium"/>
            <person name="Kohler A."/>
            <person name="Kuo A."/>
            <person name="Nagy L.G."/>
            <person name="Floudas D."/>
            <person name="Copeland A."/>
            <person name="Barry K.W."/>
            <person name="Cichocki N."/>
            <person name="Veneault-Fourrey C."/>
            <person name="LaButti K."/>
            <person name="Lindquist E.A."/>
            <person name="Lipzen A."/>
            <person name="Lundell T."/>
            <person name="Morin E."/>
            <person name="Murat C."/>
            <person name="Riley R."/>
            <person name="Ohm R."/>
            <person name="Sun H."/>
            <person name="Tunlid A."/>
            <person name="Henrissat B."/>
            <person name="Grigoriev I.V."/>
            <person name="Hibbett D.S."/>
            <person name="Martin F."/>
        </authorList>
    </citation>
    <scope>NUCLEOTIDE SEQUENCE [LARGE SCALE GENOMIC DNA]</scope>
    <source>
        <strain evidence="3">Ve08.2h10</strain>
    </source>
</reference>
<accession>A0A0D0DIX6</accession>
<dbReference type="PANTHER" id="PTHR46579:SF1">
    <property type="entry name" value="F5_8 TYPE C DOMAIN-CONTAINING PROTEIN"/>
    <property type="match status" value="1"/>
</dbReference>
<dbReference type="Proteomes" id="UP000054538">
    <property type="component" value="Unassembled WGS sequence"/>
</dbReference>